<evidence type="ECO:0000259" key="2">
    <source>
        <dbReference type="PROSITE" id="PS51635"/>
    </source>
</evidence>
<reference evidence="3" key="1">
    <citation type="journal article" date="2020" name="Nature">
        <title>Giant virus diversity and host interactions through global metagenomics.</title>
        <authorList>
            <person name="Schulz F."/>
            <person name="Roux S."/>
            <person name="Paez-Espino D."/>
            <person name="Jungbluth S."/>
            <person name="Walsh D.A."/>
            <person name="Denef V.J."/>
            <person name="McMahon K.D."/>
            <person name="Konstantinidis K.T."/>
            <person name="Eloe-Fadrosh E.A."/>
            <person name="Kyrpides N.C."/>
            <person name="Woyke T."/>
        </authorList>
    </citation>
    <scope>NUCLEOTIDE SEQUENCE</scope>
    <source>
        <strain evidence="3">GVMAG-M-3300023179-132</strain>
    </source>
</reference>
<accession>A0A6C0E5G8</accession>
<dbReference type="Gene3D" id="3.40.1090.10">
    <property type="entry name" value="Cytosolic phospholipase A2 catalytic domain"/>
    <property type="match status" value="2"/>
</dbReference>
<proteinExistence type="predicted"/>
<dbReference type="Pfam" id="PF01734">
    <property type="entry name" value="Patatin"/>
    <property type="match status" value="1"/>
</dbReference>
<evidence type="ECO:0000256" key="1">
    <source>
        <dbReference type="ARBA" id="ARBA00023098"/>
    </source>
</evidence>
<dbReference type="GO" id="GO:0006629">
    <property type="term" value="P:lipid metabolic process"/>
    <property type="evidence" value="ECO:0007669"/>
    <property type="project" value="UniProtKB-KW"/>
</dbReference>
<dbReference type="InterPro" id="IPR002641">
    <property type="entry name" value="PNPLA_dom"/>
</dbReference>
<evidence type="ECO:0000313" key="3">
    <source>
        <dbReference type="EMBL" id="QHT23820.1"/>
    </source>
</evidence>
<dbReference type="PANTHER" id="PTHR46394:SF1">
    <property type="entry name" value="PNPLA DOMAIN-CONTAINING PROTEIN"/>
    <property type="match status" value="1"/>
</dbReference>
<dbReference type="AlphaFoldDB" id="A0A6C0E5G8"/>
<dbReference type="SUPFAM" id="SSF52151">
    <property type="entry name" value="FabD/lysophospholipase-like"/>
    <property type="match status" value="1"/>
</dbReference>
<feature type="domain" description="PNPLA" evidence="2">
    <location>
        <begin position="5"/>
        <end position="189"/>
    </location>
</feature>
<keyword evidence="1" id="KW-0443">Lipid metabolism</keyword>
<dbReference type="EMBL" id="MN739735">
    <property type="protein sequence ID" value="QHT23820.1"/>
    <property type="molecule type" value="Genomic_DNA"/>
</dbReference>
<dbReference type="PROSITE" id="PS51635">
    <property type="entry name" value="PNPLA"/>
    <property type="match status" value="1"/>
</dbReference>
<dbReference type="InterPro" id="IPR016035">
    <property type="entry name" value="Acyl_Trfase/lysoPLipase"/>
</dbReference>
<protein>
    <recommendedName>
        <fullName evidence="2">PNPLA domain-containing protein</fullName>
    </recommendedName>
</protein>
<name>A0A6C0E5G8_9ZZZZ</name>
<organism evidence="3">
    <name type="scientific">viral metagenome</name>
    <dbReference type="NCBI Taxonomy" id="1070528"/>
    <lineage>
        <taxon>unclassified sequences</taxon>
        <taxon>metagenomes</taxon>
        <taxon>organismal metagenomes</taxon>
    </lineage>
</organism>
<dbReference type="InterPro" id="IPR052580">
    <property type="entry name" value="Lipid_Hydrolase"/>
</dbReference>
<dbReference type="PANTHER" id="PTHR46394">
    <property type="entry name" value="ANNEXIN"/>
    <property type="match status" value="1"/>
</dbReference>
<sequence length="300" mass="34617">MIRHLVFAGGGPSLLQTLGALQYTEDNKFIERENIQTIYGTSAGGIVGAIYCLKYDWDTIRDYITIRPWHDVFPITIQNIFNSYFKRGLFDNTNIDNCLRPLFEAKDISMNITMSEIYEYSKIELHLFAFEMNEFEIIDISYKTHPELRLLTALQMTCGVPVLFTPVFIEDKCYIDGGVVSNYPLKYCIDAGNKNEEILGFKNKCNNNPNKITKDSTLLDYIFVFLFKMIRNMRIDDKQPELINEIVCFTEAYSITNIRGVLSSSDARKKLYENGIEYARTGIERISSCLLDKLVHETNE</sequence>